<dbReference type="Gene3D" id="3.30.565.10">
    <property type="entry name" value="Histidine kinase-like ATPase, C-terminal domain"/>
    <property type="match status" value="1"/>
</dbReference>
<dbReference type="Pfam" id="PF02518">
    <property type="entry name" value="HATPase_c"/>
    <property type="match status" value="1"/>
</dbReference>
<evidence type="ECO:0000256" key="4">
    <source>
        <dbReference type="ARBA" id="ARBA00022679"/>
    </source>
</evidence>
<dbReference type="PROSITE" id="PS50113">
    <property type="entry name" value="PAC"/>
    <property type="match status" value="1"/>
</dbReference>
<dbReference type="SUPFAM" id="SSF55785">
    <property type="entry name" value="PYP-like sensor domain (PAS domain)"/>
    <property type="match status" value="1"/>
</dbReference>
<organism evidence="9">
    <name type="scientific">hydrocarbon metagenome</name>
    <dbReference type="NCBI Taxonomy" id="938273"/>
    <lineage>
        <taxon>unclassified sequences</taxon>
        <taxon>metagenomes</taxon>
        <taxon>ecological metagenomes</taxon>
    </lineage>
</organism>
<protein>
    <recommendedName>
        <fullName evidence="2">histidine kinase</fullName>
        <ecNumber evidence="2">2.7.13.3</ecNumber>
    </recommendedName>
</protein>
<sequence>MSPTTSLGKPVILYVDDEPENLSSFKALFRRDYDIRLAQSAPEALDILRGEEIHVLITDQRMPVMSGAALLEQVAGEFPHVLRYMLTGYSDYDPLVDAINKGQVHGYFPKPLNPREFSERVGKGLENCLLRRRNELLLAELQKSQALLKQAHALARIGIWSWSRDKDQVSWSEELWQIAGRTPSPDPLSLAQISGFFTQESRERMQPCIDTALESGEPYQLELEMIRQDGQTCWLNAFGGPARDHHGRIIGLHGTVQDITERKRHEIALREAMEAAEVANRAKSTFLANMSHEIRTPLNGVLGMLQLLRMSSLDKDAADYVNTAIQSCNRLTRLLSDILDLSRIEVGHLKIQNESVNVHDLMLQLFEMFLPTARQSGIGLDCRADPGIPRHLSGDATRLQQVLINLVGNALKFTPSGSVSVAVFPLPQNRPGAYPLLFSVTDSGIGIPDDKLAILFKPFTQVSEGYMRQFQGAGLGLAICKRLVELMGGTIAVESEEGAGTSVHFCVTLGVGQQTPGEPPPSIRLGNGGVSSLRVLVAEDDQANARTAQRLLERRGCLVRTAETGEQALALLRQETFDVVLMDVQMPGMDGVEATRAIRSGRAGEDRRHIPIIAVTAYAMPGDRETFLAAGMNGYIAKPMGLDELAHVMAEVIKTGS</sequence>
<dbReference type="InterPro" id="IPR000700">
    <property type="entry name" value="PAS-assoc_C"/>
</dbReference>
<dbReference type="CDD" id="cd00130">
    <property type="entry name" value="PAS"/>
    <property type="match status" value="1"/>
</dbReference>
<dbReference type="EC" id="2.7.13.3" evidence="2"/>
<dbReference type="InterPro" id="IPR005467">
    <property type="entry name" value="His_kinase_dom"/>
</dbReference>
<accession>A0A0W8G2K1</accession>
<dbReference type="Gene3D" id="2.10.70.100">
    <property type="match status" value="1"/>
</dbReference>
<dbReference type="SUPFAM" id="SSF55874">
    <property type="entry name" value="ATPase domain of HSP90 chaperone/DNA topoisomerase II/histidine kinase"/>
    <property type="match status" value="1"/>
</dbReference>
<dbReference type="SMART" id="SM00086">
    <property type="entry name" value="PAC"/>
    <property type="match status" value="1"/>
</dbReference>
<evidence type="ECO:0000256" key="2">
    <source>
        <dbReference type="ARBA" id="ARBA00012438"/>
    </source>
</evidence>
<name>A0A0W8G2K1_9ZZZZ</name>
<evidence type="ECO:0000259" key="7">
    <source>
        <dbReference type="PROSITE" id="PS50110"/>
    </source>
</evidence>
<dbReference type="PRINTS" id="PR00344">
    <property type="entry name" value="BCTRLSENSOR"/>
</dbReference>
<dbReference type="Pfam" id="PF08447">
    <property type="entry name" value="PAS_3"/>
    <property type="match status" value="1"/>
</dbReference>
<dbReference type="InterPro" id="IPR036097">
    <property type="entry name" value="HisK_dim/P_sf"/>
</dbReference>
<evidence type="ECO:0000256" key="1">
    <source>
        <dbReference type="ARBA" id="ARBA00000085"/>
    </source>
</evidence>
<proteinExistence type="predicted"/>
<dbReference type="CDD" id="cd16922">
    <property type="entry name" value="HATPase_EvgS-ArcB-TorS-like"/>
    <property type="match status" value="1"/>
</dbReference>
<comment type="catalytic activity">
    <reaction evidence="1">
        <text>ATP + protein L-histidine = ADP + protein N-phospho-L-histidine.</text>
        <dbReference type="EC" id="2.7.13.3"/>
    </reaction>
</comment>
<keyword evidence="4" id="KW-0808">Transferase</keyword>
<dbReference type="Pfam" id="PF00072">
    <property type="entry name" value="Response_reg"/>
    <property type="match status" value="2"/>
</dbReference>
<dbReference type="NCBIfam" id="TIGR00229">
    <property type="entry name" value="sensory_box"/>
    <property type="match status" value="1"/>
</dbReference>
<dbReference type="InterPro" id="IPR001610">
    <property type="entry name" value="PAC"/>
</dbReference>
<evidence type="ECO:0000256" key="3">
    <source>
        <dbReference type="ARBA" id="ARBA00022553"/>
    </source>
</evidence>
<dbReference type="InterPro" id="IPR004358">
    <property type="entry name" value="Sig_transdc_His_kin-like_C"/>
</dbReference>
<dbReference type="InterPro" id="IPR035965">
    <property type="entry name" value="PAS-like_dom_sf"/>
</dbReference>
<dbReference type="SUPFAM" id="SSF52172">
    <property type="entry name" value="CheY-like"/>
    <property type="match status" value="2"/>
</dbReference>
<dbReference type="GO" id="GO:0000155">
    <property type="term" value="F:phosphorelay sensor kinase activity"/>
    <property type="evidence" value="ECO:0007669"/>
    <property type="project" value="InterPro"/>
</dbReference>
<dbReference type="Gene3D" id="3.30.450.20">
    <property type="entry name" value="PAS domain"/>
    <property type="match status" value="1"/>
</dbReference>
<dbReference type="CDD" id="cd17569">
    <property type="entry name" value="REC_HupR-like"/>
    <property type="match status" value="1"/>
</dbReference>
<keyword evidence="5" id="KW-0418">Kinase</keyword>
<feature type="domain" description="Response regulatory" evidence="7">
    <location>
        <begin position="11"/>
        <end position="125"/>
    </location>
</feature>
<dbReference type="InterPro" id="IPR036890">
    <property type="entry name" value="HATPase_C_sf"/>
</dbReference>
<keyword evidence="3" id="KW-0597">Phosphoprotein</keyword>
<dbReference type="Pfam" id="PF00512">
    <property type="entry name" value="HisKA"/>
    <property type="match status" value="1"/>
</dbReference>
<dbReference type="Gene3D" id="1.10.287.130">
    <property type="match status" value="1"/>
</dbReference>
<dbReference type="GO" id="GO:0005886">
    <property type="term" value="C:plasma membrane"/>
    <property type="evidence" value="ECO:0007669"/>
    <property type="project" value="TreeGrafter"/>
</dbReference>
<dbReference type="EMBL" id="LNQE01000332">
    <property type="protein sequence ID" value="KUG27387.1"/>
    <property type="molecule type" value="Genomic_DNA"/>
</dbReference>
<gene>
    <name evidence="9" type="ORF">ASZ90_002765</name>
</gene>
<reference evidence="9" key="1">
    <citation type="journal article" date="2015" name="Proc. Natl. Acad. Sci. U.S.A.">
        <title>Networks of energetic and metabolic interactions define dynamics in microbial communities.</title>
        <authorList>
            <person name="Embree M."/>
            <person name="Liu J.K."/>
            <person name="Al-Bassam M.M."/>
            <person name="Zengler K."/>
        </authorList>
    </citation>
    <scope>NUCLEOTIDE SEQUENCE</scope>
</reference>
<dbReference type="InterPro" id="IPR003594">
    <property type="entry name" value="HATPase_dom"/>
</dbReference>
<dbReference type="AlphaFoldDB" id="A0A0W8G2K1"/>
<dbReference type="InterPro" id="IPR011006">
    <property type="entry name" value="CheY-like_superfamily"/>
</dbReference>
<feature type="domain" description="PAC" evidence="8">
    <location>
        <begin position="219"/>
        <end position="271"/>
    </location>
</feature>
<evidence type="ECO:0000313" key="9">
    <source>
        <dbReference type="EMBL" id="KUG27387.1"/>
    </source>
</evidence>
<dbReference type="SMART" id="SM00388">
    <property type="entry name" value="HisKA"/>
    <property type="match status" value="1"/>
</dbReference>
<dbReference type="SUPFAM" id="SSF47384">
    <property type="entry name" value="Homodimeric domain of signal transducing histidine kinase"/>
    <property type="match status" value="1"/>
</dbReference>
<feature type="domain" description="Response regulatory" evidence="7">
    <location>
        <begin position="534"/>
        <end position="653"/>
    </location>
</feature>
<evidence type="ECO:0000259" key="8">
    <source>
        <dbReference type="PROSITE" id="PS50113"/>
    </source>
</evidence>
<dbReference type="InterPro" id="IPR000014">
    <property type="entry name" value="PAS"/>
</dbReference>
<dbReference type="GO" id="GO:0009927">
    <property type="term" value="F:histidine phosphotransfer kinase activity"/>
    <property type="evidence" value="ECO:0007669"/>
    <property type="project" value="TreeGrafter"/>
</dbReference>
<dbReference type="PROSITE" id="PS50110">
    <property type="entry name" value="RESPONSE_REGULATORY"/>
    <property type="match status" value="2"/>
</dbReference>
<dbReference type="CDD" id="cd00082">
    <property type="entry name" value="HisKA"/>
    <property type="match status" value="1"/>
</dbReference>
<dbReference type="CDD" id="cd17546">
    <property type="entry name" value="REC_hyHK_CKI1_RcsC-like"/>
    <property type="match status" value="1"/>
</dbReference>
<evidence type="ECO:0000256" key="5">
    <source>
        <dbReference type="ARBA" id="ARBA00022777"/>
    </source>
</evidence>
<dbReference type="Gene3D" id="3.40.50.2300">
    <property type="match status" value="2"/>
</dbReference>
<feature type="domain" description="Histidine kinase" evidence="6">
    <location>
        <begin position="289"/>
        <end position="511"/>
    </location>
</feature>
<dbReference type="InterPro" id="IPR013655">
    <property type="entry name" value="PAS_fold_3"/>
</dbReference>
<dbReference type="PANTHER" id="PTHR43047:SF72">
    <property type="entry name" value="OSMOSENSING HISTIDINE PROTEIN KINASE SLN1"/>
    <property type="match status" value="1"/>
</dbReference>
<dbReference type="PROSITE" id="PS50109">
    <property type="entry name" value="HIS_KIN"/>
    <property type="match status" value="1"/>
</dbReference>
<dbReference type="FunFam" id="3.30.565.10:FF:000010">
    <property type="entry name" value="Sensor histidine kinase RcsC"/>
    <property type="match status" value="1"/>
</dbReference>
<dbReference type="SMART" id="SM00448">
    <property type="entry name" value="REC"/>
    <property type="match status" value="2"/>
</dbReference>
<evidence type="ECO:0000259" key="6">
    <source>
        <dbReference type="PROSITE" id="PS50109"/>
    </source>
</evidence>
<dbReference type="InterPro" id="IPR003661">
    <property type="entry name" value="HisK_dim/P_dom"/>
</dbReference>
<dbReference type="SMART" id="SM00387">
    <property type="entry name" value="HATPase_c"/>
    <property type="match status" value="1"/>
</dbReference>
<dbReference type="InterPro" id="IPR001789">
    <property type="entry name" value="Sig_transdc_resp-reg_receiver"/>
</dbReference>
<comment type="caution">
    <text evidence="9">The sequence shown here is derived from an EMBL/GenBank/DDBJ whole genome shotgun (WGS) entry which is preliminary data.</text>
</comment>
<dbReference type="PANTHER" id="PTHR43047">
    <property type="entry name" value="TWO-COMPONENT HISTIDINE PROTEIN KINASE"/>
    <property type="match status" value="1"/>
</dbReference>